<dbReference type="Proteomes" id="UP001162501">
    <property type="component" value="Chromosome 2"/>
</dbReference>
<dbReference type="EMBL" id="OX596086">
    <property type="protein sequence ID" value="CAI9699541.1"/>
    <property type="molecule type" value="Genomic_DNA"/>
</dbReference>
<protein>
    <submittedName>
        <fullName evidence="1">Uncharacterized protein</fullName>
    </submittedName>
</protein>
<gene>
    <name evidence="1" type="ORF">MRATA1EN3_LOCUS10754</name>
</gene>
<evidence type="ECO:0000313" key="1">
    <source>
        <dbReference type="EMBL" id="CAI9699541.1"/>
    </source>
</evidence>
<organism evidence="1 2">
    <name type="scientific">Rangifer tarandus platyrhynchus</name>
    <name type="common">Svalbard reindeer</name>
    <dbReference type="NCBI Taxonomy" id="3082113"/>
    <lineage>
        <taxon>Eukaryota</taxon>
        <taxon>Metazoa</taxon>
        <taxon>Chordata</taxon>
        <taxon>Craniata</taxon>
        <taxon>Vertebrata</taxon>
        <taxon>Euteleostomi</taxon>
        <taxon>Mammalia</taxon>
        <taxon>Eutheria</taxon>
        <taxon>Laurasiatheria</taxon>
        <taxon>Artiodactyla</taxon>
        <taxon>Ruminantia</taxon>
        <taxon>Pecora</taxon>
        <taxon>Cervidae</taxon>
        <taxon>Odocoileinae</taxon>
        <taxon>Rangifer</taxon>
    </lineage>
</organism>
<name>A0ACB0EH47_RANTA</name>
<sequence>MCGAPGRVGTVWEKRPPGFARANRPQPLPPDSWGRGRGRSTDLSPRGASVAQAARLRRWFSGRAAPHLSLGSARPSG</sequence>
<reference evidence="1" key="1">
    <citation type="submission" date="2023-05" db="EMBL/GenBank/DDBJ databases">
        <authorList>
            <consortium name="ELIXIR-Norway"/>
        </authorList>
    </citation>
    <scope>NUCLEOTIDE SEQUENCE</scope>
</reference>
<accession>A0ACB0EH47</accession>
<evidence type="ECO:0000313" key="2">
    <source>
        <dbReference type="Proteomes" id="UP001162501"/>
    </source>
</evidence>
<proteinExistence type="predicted"/>